<organism evidence="3 4">
    <name type="scientific">Tritrichomonas foetus</name>
    <dbReference type="NCBI Taxonomy" id="1144522"/>
    <lineage>
        <taxon>Eukaryota</taxon>
        <taxon>Metamonada</taxon>
        <taxon>Parabasalia</taxon>
        <taxon>Tritrichomonadida</taxon>
        <taxon>Tritrichomonadidae</taxon>
        <taxon>Tritrichomonas</taxon>
    </lineage>
</organism>
<dbReference type="InterPro" id="IPR000195">
    <property type="entry name" value="Rab-GAP-TBC_dom"/>
</dbReference>
<protein>
    <recommendedName>
        <fullName evidence="2">Rab-GAP TBC domain-containing protein</fullName>
    </recommendedName>
</protein>
<dbReference type="VEuPathDB" id="TrichDB:TRFO_24094"/>
<dbReference type="GeneID" id="94838258"/>
<name>A0A1J4K9P8_9EUKA</name>
<evidence type="ECO:0000313" key="3">
    <source>
        <dbReference type="EMBL" id="OHT07674.1"/>
    </source>
</evidence>
<evidence type="ECO:0000256" key="1">
    <source>
        <dbReference type="SAM" id="Phobius"/>
    </source>
</evidence>
<keyword evidence="1" id="KW-0472">Membrane</keyword>
<dbReference type="PROSITE" id="PS50086">
    <property type="entry name" value="TBC_RABGAP"/>
    <property type="match status" value="1"/>
</dbReference>
<dbReference type="Proteomes" id="UP000179807">
    <property type="component" value="Unassembled WGS sequence"/>
</dbReference>
<feature type="domain" description="Rab-GAP TBC" evidence="2">
    <location>
        <begin position="47"/>
        <end position="269"/>
    </location>
</feature>
<dbReference type="SUPFAM" id="SSF47923">
    <property type="entry name" value="Ypt/Rab-GAP domain of gyp1p"/>
    <property type="match status" value="1"/>
</dbReference>
<accession>A0A1J4K9P8</accession>
<dbReference type="EMBL" id="MLAK01000690">
    <property type="protein sequence ID" value="OHT07674.1"/>
    <property type="molecule type" value="Genomic_DNA"/>
</dbReference>
<comment type="caution">
    <text evidence="3">The sequence shown here is derived from an EMBL/GenBank/DDBJ whole genome shotgun (WGS) entry which is preliminary data.</text>
</comment>
<dbReference type="RefSeq" id="XP_068360810.1">
    <property type="nucleotide sequence ID" value="XM_068503554.1"/>
</dbReference>
<keyword evidence="1" id="KW-1133">Transmembrane helix</keyword>
<dbReference type="InterPro" id="IPR035969">
    <property type="entry name" value="Rab-GAP_TBC_sf"/>
</dbReference>
<sequence length="375" mass="43052">MNQFDHKVSAAPENIFPDIKVTKDSFTKITVRSSDFALQYLENSDISKPQYNRLVSWFVLFNLLSANSSEWPGKLNTLQQTYAEKSSNIDNDLEKLKGELPAIIPRDLGRSFSVFYQFYQDLHLTANYFDEEVLRIHRIFYFLTKECESFDYIQGLDRIVYLCVCVACSFCIQIGLNADYAESFGFYASKHFISEISIANQVLDPEQSSLIFMDVADFINTASAVTASAYKSQNLRADMYSMNFLLQLFAQQHEPVETLTLWDLIILHSKSSEKDKPFKIDEASKFRIIYSILMAHLMQVQIGVNTTETLQRILKTDDYNFTRLINDTNRFFLRKKISQVSNERSGGVPPGLVLIGVTAIALICGLLLYRFFQNN</sequence>
<keyword evidence="1" id="KW-0812">Transmembrane</keyword>
<keyword evidence="4" id="KW-1185">Reference proteome</keyword>
<proteinExistence type="predicted"/>
<gene>
    <name evidence="3" type="ORF">TRFO_24094</name>
</gene>
<reference evidence="3" key="1">
    <citation type="submission" date="2016-10" db="EMBL/GenBank/DDBJ databases">
        <authorList>
            <person name="Benchimol M."/>
            <person name="Almeida L.G."/>
            <person name="Vasconcelos A.T."/>
            <person name="Perreira-Neves A."/>
            <person name="Rosa I.A."/>
            <person name="Tasca T."/>
            <person name="Bogo M.R."/>
            <person name="de Souza W."/>
        </authorList>
    </citation>
    <scope>NUCLEOTIDE SEQUENCE [LARGE SCALE GENOMIC DNA]</scope>
    <source>
        <strain evidence="3">K</strain>
    </source>
</reference>
<evidence type="ECO:0000259" key="2">
    <source>
        <dbReference type="PROSITE" id="PS50086"/>
    </source>
</evidence>
<dbReference type="AlphaFoldDB" id="A0A1J4K9P8"/>
<feature type="transmembrane region" description="Helical" evidence="1">
    <location>
        <begin position="351"/>
        <end position="372"/>
    </location>
</feature>
<evidence type="ECO:0000313" key="4">
    <source>
        <dbReference type="Proteomes" id="UP000179807"/>
    </source>
</evidence>